<feature type="transmembrane region" description="Helical" evidence="12">
    <location>
        <begin position="247"/>
        <end position="265"/>
    </location>
</feature>
<evidence type="ECO:0000256" key="4">
    <source>
        <dbReference type="ARBA" id="ARBA00022723"/>
    </source>
</evidence>
<keyword evidence="9 12" id="KW-0472">Membrane</keyword>
<evidence type="ECO:0000313" key="13">
    <source>
        <dbReference type="EMBL" id="BAV32569.1"/>
    </source>
</evidence>
<keyword evidence="3 12" id="KW-0812">Transmembrane</keyword>
<evidence type="ECO:0000256" key="7">
    <source>
        <dbReference type="ARBA" id="ARBA00023004"/>
    </source>
</evidence>
<dbReference type="PANTHER" id="PTHR35457:SF1">
    <property type="entry name" value="HEME A SYNTHASE"/>
    <property type="match status" value="1"/>
</dbReference>
<accession>A0A1B4XCN6</accession>
<keyword evidence="5 12" id="KW-1133">Transmembrane helix</keyword>
<feature type="transmembrane region" description="Helical" evidence="12">
    <location>
        <begin position="133"/>
        <end position="155"/>
    </location>
</feature>
<proteinExistence type="predicted"/>
<dbReference type="EMBL" id="AP014879">
    <property type="protein sequence ID" value="BAV32569.1"/>
    <property type="molecule type" value="Genomic_DNA"/>
</dbReference>
<reference evidence="13 14" key="1">
    <citation type="submission" date="2015-05" db="EMBL/GenBank/DDBJ databases">
        <title>Complete genome sequence of a sulfur-oxidizing gammaproteobacterium strain HA5.</title>
        <authorList>
            <person name="Miura A."/>
            <person name="Kojima H."/>
            <person name="Fukui M."/>
        </authorList>
    </citation>
    <scope>NUCLEOTIDE SEQUENCE [LARGE SCALE GENOMIC DNA]</scope>
    <source>
        <strain evidence="13 14">HA5</strain>
    </source>
</reference>
<dbReference type="AlphaFoldDB" id="A0A1B4XCN6"/>
<feature type="transmembrane region" description="Helical" evidence="12">
    <location>
        <begin position="277"/>
        <end position="300"/>
    </location>
</feature>
<dbReference type="OrthoDB" id="1447144at2"/>
<evidence type="ECO:0000256" key="12">
    <source>
        <dbReference type="SAM" id="Phobius"/>
    </source>
</evidence>
<keyword evidence="14" id="KW-1185">Reference proteome</keyword>
<name>A0A1B4XCN6_9GAMM</name>
<comment type="pathway">
    <text evidence="11">Porphyrin-containing compound metabolism.</text>
</comment>
<feature type="transmembrane region" description="Helical" evidence="12">
    <location>
        <begin position="109"/>
        <end position="127"/>
    </location>
</feature>
<protein>
    <submittedName>
        <fullName evidence="13">Cytochrome oxidase assembly protein</fullName>
    </submittedName>
</protein>
<evidence type="ECO:0000256" key="1">
    <source>
        <dbReference type="ARBA" id="ARBA00004141"/>
    </source>
</evidence>
<keyword evidence="6" id="KW-0560">Oxidoreductase</keyword>
<feature type="transmembrane region" description="Helical" evidence="12">
    <location>
        <begin position="306"/>
        <end position="326"/>
    </location>
</feature>
<keyword evidence="10" id="KW-1015">Disulfide bond</keyword>
<dbReference type="GO" id="GO:0016020">
    <property type="term" value="C:membrane"/>
    <property type="evidence" value="ECO:0007669"/>
    <property type="project" value="UniProtKB-SubCell"/>
</dbReference>
<evidence type="ECO:0000256" key="5">
    <source>
        <dbReference type="ARBA" id="ARBA00022989"/>
    </source>
</evidence>
<keyword evidence="8" id="KW-0350">Heme biosynthesis</keyword>
<evidence type="ECO:0000256" key="8">
    <source>
        <dbReference type="ARBA" id="ARBA00023133"/>
    </source>
</evidence>
<keyword evidence="7" id="KW-0408">Iron</keyword>
<dbReference type="KEGG" id="slim:SCL_0247"/>
<comment type="subcellular location">
    <subcellularLocation>
        <location evidence="1">Membrane</location>
        <topology evidence="1">Multi-pass membrane protein</topology>
    </subcellularLocation>
</comment>
<dbReference type="GO" id="GO:0016491">
    <property type="term" value="F:oxidoreductase activity"/>
    <property type="evidence" value="ECO:0007669"/>
    <property type="project" value="UniProtKB-KW"/>
</dbReference>
<gene>
    <name evidence="13" type="ORF">SCL_0247</name>
</gene>
<evidence type="ECO:0000256" key="3">
    <source>
        <dbReference type="ARBA" id="ARBA00022692"/>
    </source>
</evidence>
<organism evidence="13 14">
    <name type="scientific">Sulfuricaulis limicola</name>
    <dbReference type="NCBI Taxonomy" id="1620215"/>
    <lineage>
        <taxon>Bacteria</taxon>
        <taxon>Pseudomonadati</taxon>
        <taxon>Pseudomonadota</taxon>
        <taxon>Gammaproteobacteria</taxon>
        <taxon>Acidiferrobacterales</taxon>
        <taxon>Acidiferrobacteraceae</taxon>
        <taxon>Sulfuricaulis</taxon>
    </lineage>
</organism>
<evidence type="ECO:0000313" key="14">
    <source>
        <dbReference type="Proteomes" id="UP000243180"/>
    </source>
</evidence>
<dbReference type="GO" id="GO:0046872">
    <property type="term" value="F:metal ion binding"/>
    <property type="evidence" value="ECO:0007669"/>
    <property type="project" value="UniProtKB-KW"/>
</dbReference>
<sequence length="330" mass="35213">MTTHAPHRQASGSGLYTLLVFVSIMLVLIVVILSAWLRLSGSGLGCTEWPSCYALIKTEISGAESLAAAHLVPPWATLTHRLVASALGVLVLGIVVAAWRRRRQPGQSVLIPLAVLGLTVFLSVLGYKTPSPLLPWVTLSNLLGGMAMLAMLWWLGQRSVSTQTGVTPRHELRPWALLGIFVVFFQIALGGWVSANFAALACTDLPGCAAYPWTDGPWRESFNLARVLPATDAGAVITGDTGKIIHLAHRAGAVLTFLYMAWLGWRALGSGSRYRSTGIAMLVFLALQISLGIGAIATSLPLSLVTAHNAVAALLLLSVVNLYHLLTPRT</sequence>
<evidence type="ECO:0000256" key="2">
    <source>
        <dbReference type="ARBA" id="ARBA00022475"/>
    </source>
</evidence>
<dbReference type="Proteomes" id="UP000243180">
    <property type="component" value="Chromosome"/>
</dbReference>
<dbReference type="InParanoid" id="A0A1B4XCN6"/>
<dbReference type="GO" id="GO:0006784">
    <property type="term" value="P:heme A biosynthetic process"/>
    <property type="evidence" value="ECO:0007669"/>
    <property type="project" value="InterPro"/>
</dbReference>
<dbReference type="InterPro" id="IPR003780">
    <property type="entry name" value="COX15/CtaA_fam"/>
</dbReference>
<evidence type="ECO:0000256" key="9">
    <source>
        <dbReference type="ARBA" id="ARBA00023136"/>
    </source>
</evidence>
<dbReference type="RefSeq" id="WP_096359241.1">
    <property type="nucleotide sequence ID" value="NZ_AP014879.1"/>
</dbReference>
<dbReference type="PANTHER" id="PTHR35457">
    <property type="entry name" value="HEME A SYNTHASE"/>
    <property type="match status" value="1"/>
</dbReference>
<dbReference type="Pfam" id="PF02628">
    <property type="entry name" value="COX15-CtaA"/>
    <property type="match status" value="1"/>
</dbReference>
<dbReference type="InterPro" id="IPR050450">
    <property type="entry name" value="COX15/CtaA_HemeA_synthase"/>
</dbReference>
<evidence type="ECO:0000256" key="11">
    <source>
        <dbReference type="ARBA" id="ARBA00023444"/>
    </source>
</evidence>
<feature type="transmembrane region" description="Helical" evidence="12">
    <location>
        <begin position="175"/>
        <end position="195"/>
    </location>
</feature>
<feature type="transmembrane region" description="Helical" evidence="12">
    <location>
        <begin position="78"/>
        <end position="97"/>
    </location>
</feature>
<evidence type="ECO:0000256" key="6">
    <source>
        <dbReference type="ARBA" id="ARBA00023002"/>
    </source>
</evidence>
<evidence type="ECO:0000256" key="10">
    <source>
        <dbReference type="ARBA" id="ARBA00023157"/>
    </source>
</evidence>
<feature type="transmembrane region" description="Helical" evidence="12">
    <location>
        <begin position="15"/>
        <end position="37"/>
    </location>
</feature>
<keyword evidence="4" id="KW-0479">Metal-binding</keyword>
<keyword evidence="2" id="KW-1003">Cell membrane</keyword>